<dbReference type="SUPFAM" id="SSF116726">
    <property type="entry name" value="TrkA C-terminal domain-like"/>
    <property type="match status" value="1"/>
</dbReference>
<gene>
    <name evidence="11" type="ORF">SAMN05216270_11645</name>
</gene>
<evidence type="ECO:0000256" key="8">
    <source>
        <dbReference type="ARBA" id="ARBA00023136"/>
    </source>
</evidence>
<feature type="transmembrane region" description="Helical" evidence="9">
    <location>
        <begin position="229"/>
        <end position="254"/>
    </location>
</feature>
<dbReference type="NCBIfam" id="NF003716">
    <property type="entry name" value="PRK05326.1-3"/>
    <property type="match status" value="1"/>
</dbReference>
<dbReference type="PANTHER" id="PTHR32507">
    <property type="entry name" value="NA(+)/H(+) ANTIPORTER 1"/>
    <property type="match status" value="1"/>
</dbReference>
<feature type="transmembrane region" description="Helical" evidence="9">
    <location>
        <begin position="91"/>
        <end position="114"/>
    </location>
</feature>
<evidence type="ECO:0000256" key="2">
    <source>
        <dbReference type="ARBA" id="ARBA00022448"/>
    </source>
</evidence>
<dbReference type="InterPro" id="IPR006153">
    <property type="entry name" value="Cation/H_exchanger_TM"/>
</dbReference>
<keyword evidence="8 9" id="KW-0472">Membrane</keyword>
<organism evidence="11 12">
    <name type="scientific">Glycomyces harbinensis</name>
    <dbReference type="NCBI Taxonomy" id="58114"/>
    <lineage>
        <taxon>Bacteria</taxon>
        <taxon>Bacillati</taxon>
        <taxon>Actinomycetota</taxon>
        <taxon>Actinomycetes</taxon>
        <taxon>Glycomycetales</taxon>
        <taxon>Glycomycetaceae</taxon>
        <taxon>Glycomyces</taxon>
    </lineage>
</organism>
<dbReference type="InterPro" id="IPR006037">
    <property type="entry name" value="RCK_C"/>
</dbReference>
<dbReference type="GO" id="GO:0005886">
    <property type="term" value="C:plasma membrane"/>
    <property type="evidence" value="ECO:0007669"/>
    <property type="project" value="UniProtKB-SubCell"/>
</dbReference>
<dbReference type="Gene3D" id="3.30.70.1450">
    <property type="entry name" value="Regulator of K+ conductance, C-terminal domain"/>
    <property type="match status" value="1"/>
</dbReference>
<dbReference type="PANTHER" id="PTHR32507:SF7">
    <property type="entry name" value="K(+)_H(+) ANTIPORTER NHAP2"/>
    <property type="match status" value="1"/>
</dbReference>
<feature type="transmembrane region" description="Helical" evidence="9">
    <location>
        <begin position="266"/>
        <end position="286"/>
    </location>
</feature>
<reference evidence="12" key="1">
    <citation type="submission" date="2016-10" db="EMBL/GenBank/DDBJ databases">
        <authorList>
            <person name="Varghese N."/>
            <person name="Submissions S."/>
        </authorList>
    </citation>
    <scope>NUCLEOTIDE SEQUENCE [LARGE SCALE GENOMIC DNA]</scope>
    <source>
        <strain evidence="12">CGMCC 4.3516</strain>
    </source>
</reference>
<evidence type="ECO:0000256" key="9">
    <source>
        <dbReference type="SAM" id="Phobius"/>
    </source>
</evidence>
<dbReference type="GO" id="GO:1902600">
    <property type="term" value="P:proton transmembrane transport"/>
    <property type="evidence" value="ECO:0007669"/>
    <property type="project" value="InterPro"/>
</dbReference>
<evidence type="ECO:0000256" key="1">
    <source>
        <dbReference type="ARBA" id="ARBA00004651"/>
    </source>
</evidence>
<dbReference type="EMBL" id="FNAD01000016">
    <property type="protein sequence ID" value="SDE24139.1"/>
    <property type="molecule type" value="Genomic_DNA"/>
</dbReference>
<dbReference type="Pfam" id="PF00999">
    <property type="entry name" value="Na_H_Exchanger"/>
    <property type="match status" value="1"/>
</dbReference>
<evidence type="ECO:0000313" key="12">
    <source>
        <dbReference type="Proteomes" id="UP000198949"/>
    </source>
</evidence>
<feature type="transmembrane region" description="Helical" evidence="9">
    <location>
        <begin position="59"/>
        <end position="79"/>
    </location>
</feature>
<evidence type="ECO:0000256" key="4">
    <source>
        <dbReference type="ARBA" id="ARBA00022475"/>
    </source>
</evidence>
<evidence type="ECO:0000256" key="7">
    <source>
        <dbReference type="ARBA" id="ARBA00023065"/>
    </source>
</evidence>
<keyword evidence="4" id="KW-1003">Cell membrane</keyword>
<accession>A0A1G7BAM9</accession>
<evidence type="ECO:0000256" key="5">
    <source>
        <dbReference type="ARBA" id="ARBA00022692"/>
    </source>
</evidence>
<evidence type="ECO:0000259" key="10">
    <source>
        <dbReference type="PROSITE" id="PS51202"/>
    </source>
</evidence>
<keyword evidence="2" id="KW-0813">Transport</keyword>
<dbReference type="GO" id="GO:0015297">
    <property type="term" value="F:antiporter activity"/>
    <property type="evidence" value="ECO:0007669"/>
    <property type="project" value="UniProtKB-KW"/>
</dbReference>
<dbReference type="AlphaFoldDB" id="A0A1G7BAM9"/>
<evidence type="ECO:0000256" key="3">
    <source>
        <dbReference type="ARBA" id="ARBA00022449"/>
    </source>
</evidence>
<dbReference type="STRING" id="58114.SAMN05216270_11645"/>
<protein>
    <submittedName>
        <fullName evidence="11">Cell volume regulation protein A</fullName>
    </submittedName>
</protein>
<dbReference type="Gene3D" id="1.20.1530.20">
    <property type="match status" value="1"/>
</dbReference>
<feature type="transmembrane region" description="Helical" evidence="9">
    <location>
        <begin position="292"/>
        <end position="310"/>
    </location>
</feature>
<comment type="subcellular location">
    <subcellularLocation>
        <location evidence="1">Cell membrane</location>
        <topology evidence="1">Multi-pass membrane protein</topology>
    </subcellularLocation>
</comment>
<dbReference type="GO" id="GO:0008324">
    <property type="term" value="F:monoatomic cation transmembrane transporter activity"/>
    <property type="evidence" value="ECO:0007669"/>
    <property type="project" value="InterPro"/>
</dbReference>
<sequence length="497" mass="51805">MTLPQLYLAVLIGCVTVLASIAAIRATHRLGLPALLVFLGIGMLLGEDGVGIPFEDFELAQVLGTFALALILIEGGLSTRWRAISGQLAPASMLATLGVGVSVTVTALGAHFLLGFGWQASLVIGAVVASTDAAAVFSELRGIGLPKRLSGTLEAESGFNDAPAVILVLAFSSAEGLPTTFELVATLVWELGAGSLIGIAVGFGGAWVLRRLALPVSGLYPLAVFSLGMAAFAAAGTLHASGFIAAYLAALVLGNSRLPHRAATQSFATGLGWVAQLGMFVMLGMLASPENLLYALVPALVLGGVLTLLARPISVWLSLIPFRFSLKEKALLSWAGLRGAVPIVLATIPQSANLPGAQAWWDIVFILVVVFTLVQGPTLPWVAKRLGLSGQDVIQEVDIETAPLDAVDGEVLTITVPKGSGLAGLRVFELRLPEGSAIAGVVRDDGLFVPAKADRLRSNDQLLVVTTPKLREATEQRLTALARAGRLARWLGEDGRD</sequence>
<proteinExistence type="predicted"/>
<feature type="transmembrane region" description="Helical" evidence="9">
    <location>
        <begin position="30"/>
        <end position="47"/>
    </location>
</feature>
<evidence type="ECO:0000313" key="11">
    <source>
        <dbReference type="EMBL" id="SDE24139.1"/>
    </source>
</evidence>
<feature type="transmembrane region" description="Helical" evidence="9">
    <location>
        <begin position="360"/>
        <end position="382"/>
    </location>
</feature>
<keyword evidence="3" id="KW-0050">Antiport</keyword>
<dbReference type="RefSeq" id="WP_091039610.1">
    <property type="nucleotide sequence ID" value="NZ_FNAD01000016.1"/>
</dbReference>
<feature type="transmembrane region" description="Helical" evidence="9">
    <location>
        <begin position="6"/>
        <end position="23"/>
    </location>
</feature>
<dbReference type="Proteomes" id="UP000198949">
    <property type="component" value="Unassembled WGS sequence"/>
</dbReference>
<dbReference type="Pfam" id="PF02080">
    <property type="entry name" value="TrkA_C"/>
    <property type="match status" value="1"/>
</dbReference>
<feature type="transmembrane region" description="Helical" evidence="9">
    <location>
        <begin position="187"/>
        <end position="209"/>
    </location>
</feature>
<name>A0A1G7BAM9_9ACTN</name>
<dbReference type="InterPro" id="IPR038770">
    <property type="entry name" value="Na+/solute_symporter_sf"/>
</dbReference>
<dbReference type="InterPro" id="IPR036721">
    <property type="entry name" value="RCK_C_sf"/>
</dbReference>
<dbReference type="GO" id="GO:0006813">
    <property type="term" value="P:potassium ion transport"/>
    <property type="evidence" value="ECO:0007669"/>
    <property type="project" value="InterPro"/>
</dbReference>
<feature type="domain" description="RCK C-terminal" evidence="10">
    <location>
        <begin position="399"/>
        <end position="480"/>
    </location>
</feature>
<feature type="transmembrane region" description="Helical" evidence="9">
    <location>
        <begin position="331"/>
        <end position="348"/>
    </location>
</feature>
<keyword evidence="12" id="KW-1185">Reference proteome</keyword>
<keyword evidence="5 9" id="KW-0812">Transmembrane</keyword>
<keyword evidence="7" id="KW-0406">Ion transport</keyword>
<evidence type="ECO:0000256" key="6">
    <source>
        <dbReference type="ARBA" id="ARBA00022989"/>
    </source>
</evidence>
<dbReference type="NCBIfam" id="NF003715">
    <property type="entry name" value="PRK05326.1-2"/>
    <property type="match status" value="1"/>
</dbReference>
<dbReference type="PROSITE" id="PS51202">
    <property type="entry name" value="RCK_C"/>
    <property type="match status" value="1"/>
</dbReference>
<dbReference type="OrthoDB" id="9810759at2"/>
<keyword evidence="6 9" id="KW-1133">Transmembrane helix</keyword>